<evidence type="ECO:0008006" key="4">
    <source>
        <dbReference type="Google" id="ProtNLM"/>
    </source>
</evidence>
<evidence type="ECO:0000313" key="3">
    <source>
        <dbReference type="Proteomes" id="UP001610563"/>
    </source>
</evidence>
<dbReference type="PANTHER" id="PTHR35391">
    <property type="entry name" value="C2H2-TYPE DOMAIN-CONTAINING PROTEIN-RELATED"/>
    <property type="match status" value="1"/>
</dbReference>
<dbReference type="Proteomes" id="UP001610563">
    <property type="component" value="Unassembled WGS sequence"/>
</dbReference>
<feature type="compositionally biased region" description="Polar residues" evidence="1">
    <location>
        <begin position="239"/>
        <end position="256"/>
    </location>
</feature>
<name>A0ABR4FQV8_9EURO</name>
<sequence>MDDVAMPEPEATEPIFELALECESLYATRITHFNDSGDENAAKVLSDTYQRFSAWASYMGVFAESNLCLDRRLRRHDEIQDQVLRLLDIMRRNLIALSEGRGTTPLEKHEPLDDESQSSRSVSLRMQSLEAISAALERLNQLGTAIRRSSMTKQTSKARELAETFDLSSFEHVAYMSLKTLYPDCRNSLLEQLTQSMLETYALFLHRKSRKARLEVNRLTARIHPPLQLVPEGSLLHDTPSSSDKQLHQPNGSQHPNIIAVPHKNWRPLRHINSQSEPTSVDTQEIKTRLKRMLSPSVKSKPMSILVNQTSYPRARKGSLTCEWCFVPLPPDSIEGDKWQQHINEDFRPYVCVSEKCSQPLVRFASSSEWFQHTVSEHGDTWYREVHAPSSWICPLCTEENTYFPAADSLSEHLFIHHDGIFKEQHVKTIVRQSRFPSLRPDSSCPLCSLPVGDSEVASANKLGKWHEDSSKEKGYILKPDYSGLKRMRMNSNKVHLRDTSPTGAAVATHMTAHLQGVLLLTLRLMSIEGPIDEPRGSQSAATDTDYQHSWFSSGLRRCESRSAHGLEADDMDRLGDAYDPEGNLPIAEVVPDCDNIDWNHVARSNEAIDETPVSTVLDNKSPVAESHCEYGETRTQRREWLVGKVLAQGAGREVMHYFTTLLTADKNQALEGDDELLTMAKRLLGKVSELQRMIGSVESYMSAAEGFATAFQKSVAGAMELFDLAAGLPGSSSRSDAKAGLPFLTSVKLKGHLDTVMRDILDPLTRLVSIYVHRPIVALARFADRRYSYKLFLDVKTRGEDPPPLIREQAEEFEALNETLNDELPRLFSSHHKGGRAMPG</sequence>
<dbReference type="PANTHER" id="PTHR35391:SF5">
    <property type="entry name" value="DUF6590 DOMAIN-CONTAINING PROTEIN"/>
    <property type="match status" value="1"/>
</dbReference>
<accession>A0ABR4FQV8</accession>
<feature type="region of interest" description="Disordered" evidence="1">
    <location>
        <begin position="231"/>
        <end position="256"/>
    </location>
</feature>
<dbReference type="SUPFAM" id="SSF103657">
    <property type="entry name" value="BAR/IMD domain-like"/>
    <property type="match status" value="1"/>
</dbReference>
<evidence type="ECO:0000313" key="2">
    <source>
        <dbReference type="EMBL" id="KAL2785412.1"/>
    </source>
</evidence>
<dbReference type="InterPro" id="IPR027267">
    <property type="entry name" value="AH/BAR_dom_sf"/>
</dbReference>
<dbReference type="EMBL" id="JBFTWV010000145">
    <property type="protein sequence ID" value="KAL2785412.1"/>
    <property type="molecule type" value="Genomic_DNA"/>
</dbReference>
<proteinExistence type="predicted"/>
<protein>
    <recommendedName>
        <fullName evidence="4">C2H2-type domain-containing protein</fullName>
    </recommendedName>
</protein>
<comment type="caution">
    <text evidence="2">The sequence shown here is derived from an EMBL/GenBank/DDBJ whole genome shotgun (WGS) entry which is preliminary data.</text>
</comment>
<organism evidence="2 3">
    <name type="scientific">Aspergillus keveii</name>
    <dbReference type="NCBI Taxonomy" id="714993"/>
    <lineage>
        <taxon>Eukaryota</taxon>
        <taxon>Fungi</taxon>
        <taxon>Dikarya</taxon>
        <taxon>Ascomycota</taxon>
        <taxon>Pezizomycotina</taxon>
        <taxon>Eurotiomycetes</taxon>
        <taxon>Eurotiomycetidae</taxon>
        <taxon>Eurotiales</taxon>
        <taxon>Aspergillaceae</taxon>
        <taxon>Aspergillus</taxon>
        <taxon>Aspergillus subgen. Nidulantes</taxon>
    </lineage>
</organism>
<reference evidence="2 3" key="1">
    <citation type="submission" date="2024-07" db="EMBL/GenBank/DDBJ databases">
        <title>Section-level genome sequencing and comparative genomics of Aspergillus sections Usti and Cavernicolus.</title>
        <authorList>
            <consortium name="Lawrence Berkeley National Laboratory"/>
            <person name="Nybo J.L."/>
            <person name="Vesth T.C."/>
            <person name="Theobald S."/>
            <person name="Frisvad J.C."/>
            <person name="Larsen T.O."/>
            <person name="Kjaerboelling I."/>
            <person name="Rothschild-Mancinelli K."/>
            <person name="Lyhne E.K."/>
            <person name="Kogle M.E."/>
            <person name="Barry K."/>
            <person name="Clum A."/>
            <person name="Na H."/>
            <person name="Ledsgaard L."/>
            <person name="Lin J."/>
            <person name="Lipzen A."/>
            <person name="Kuo A."/>
            <person name="Riley R."/>
            <person name="Mondo S."/>
            <person name="Labutti K."/>
            <person name="Haridas S."/>
            <person name="Pangalinan J."/>
            <person name="Salamov A.A."/>
            <person name="Simmons B.A."/>
            <person name="Magnuson J.K."/>
            <person name="Chen J."/>
            <person name="Drula E."/>
            <person name="Henrissat B."/>
            <person name="Wiebenga A."/>
            <person name="Lubbers R.J."/>
            <person name="Gomes A.C."/>
            <person name="Makela M.R."/>
            <person name="Stajich J."/>
            <person name="Grigoriev I.V."/>
            <person name="Mortensen U.H."/>
            <person name="De Vries R.P."/>
            <person name="Baker S.E."/>
            <person name="Andersen M.R."/>
        </authorList>
    </citation>
    <scope>NUCLEOTIDE SEQUENCE [LARGE SCALE GENOMIC DNA]</scope>
    <source>
        <strain evidence="2 3">CBS 209.92</strain>
    </source>
</reference>
<evidence type="ECO:0000256" key="1">
    <source>
        <dbReference type="SAM" id="MobiDB-lite"/>
    </source>
</evidence>
<keyword evidence="3" id="KW-1185">Reference proteome</keyword>
<gene>
    <name evidence="2" type="ORF">BJX66DRAFT_60414</name>
</gene>